<keyword evidence="4" id="KW-1185">Reference proteome</keyword>
<dbReference type="Pfam" id="PF20516">
    <property type="entry name" value="PDDEXK_12"/>
    <property type="match status" value="1"/>
</dbReference>
<feature type="region of interest" description="Disordered" evidence="1">
    <location>
        <begin position="19"/>
        <end position="47"/>
    </location>
</feature>
<sequence>MVLSYYALKSGVDVTRRAFGDSGRSVHGHGTRCQPKQSTKPHNTRQQRNHVLTLATCRAPRLWKSGSNLQMRLTVPRLLRQNTWLCRTLTHSSHTIKDDSDVGHQTTKPADFAPVDSRSADELSAIWRKVKTIFLNARDCKDGGRDENAWCDDVFRPLLNLAIELYGKDRWWLQSV</sequence>
<accession>A0A6A5RCJ4</accession>
<protein>
    <recommendedName>
        <fullName evidence="2">PD-(D/E)XK nuclease-like domain-containing protein</fullName>
    </recommendedName>
</protein>
<evidence type="ECO:0000259" key="2">
    <source>
        <dbReference type="Pfam" id="PF20516"/>
    </source>
</evidence>
<organism evidence="3 4">
    <name type="scientific">Didymella exigua CBS 183.55</name>
    <dbReference type="NCBI Taxonomy" id="1150837"/>
    <lineage>
        <taxon>Eukaryota</taxon>
        <taxon>Fungi</taxon>
        <taxon>Dikarya</taxon>
        <taxon>Ascomycota</taxon>
        <taxon>Pezizomycotina</taxon>
        <taxon>Dothideomycetes</taxon>
        <taxon>Pleosporomycetidae</taxon>
        <taxon>Pleosporales</taxon>
        <taxon>Pleosporineae</taxon>
        <taxon>Didymellaceae</taxon>
        <taxon>Didymella</taxon>
    </lineage>
</organism>
<name>A0A6A5RCJ4_9PLEO</name>
<feature type="domain" description="PD-(D/E)XK nuclease-like" evidence="2">
    <location>
        <begin position="106"/>
        <end position="164"/>
    </location>
</feature>
<dbReference type="Proteomes" id="UP000800082">
    <property type="component" value="Unassembled WGS sequence"/>
</dbReference>
<evidence type="ECO:0000313" key="3">
    <source>
        <dbReference type="EMBL" id="KAF1924336.1"/>
    </source>
</evidence>
<dbReference type="OrthoDB" id="3797383at2759"/>
<dbReference type="InterPro" id="IPR046797">
    <property type="entry name" value="PDDEXK_12"/>
</dbReference>
<evidence type="ECO:0000256" key="1">
    <source>
        <dbReference type="SAM" id="MobiDB-lite"/>
    </source>
</evidence>
<evidence type="ECO:0000313" key="4">
    <source>
        <dbReference type="Proteomes" id="UP000800082"/>
    </source>
</evidence>
<dbReference type="AlphaFoldDB" id="A0A6A5RCJ4"/>
<reference evidence="3" key="1">
    <citation type="journal article" date="2020" name="Stud. Mycol.">
        <title>101 Dothideomycetes genomes: a test case for predicting lifestyles and emergence of pathogens.</title>
        <authorList>
            <person name="Haridas S."/>
            <person name="Albert R."/>
            <person name="Binder M."/>
            <person name="Bloem J."/>
            <person name="Labutti K."/>
            <person name="Salamov A."/>
            <person name="Andreopoulos B."/>
            <person name="Baker S."/>
            <person name="Barry K."/>
            <person name="Bills G."/>
            <person name="Bluhm B."/>
            <person name="Cannon C."/>
            <person name="Castanera R."/>
            <person name="Culley D."/>
            <person name="Daum C."/>
            <person name="Ezra D."/>
            <person name="Gonzalez J."/>
            <person name="Henrissat B."/>
            <person name="Kuo A."/>
            <person name="Liang C."/>
            <person name="Lipzen A."/>
            <person name="Lutzoni F."/>
            <person name="Magnuson J."/>
            <person name="Mondo S."/>
            <person name="Nolan M."/>
            <person name="Ohm R."/>
            <person name="Pangilinan J."/>
            <person name="Park H.-J."/>
            <person name="Ramirez L."/>
            <person name="Alfaro M."/>
            <person name="Sun H."/>
            <person name="Tritt A."/>
            <person name="Yoshinaga Y."/>
            <person name="Zwiers L.-H."/>
            <person name="Turgeon B."/>
            <person name="Goodwin S."/>
            <person name="Spatafora J."/>
            <person name="Crous P."/>
            <person name="Grigoriev I."/>
        </authorList>
    </citation>
    <scope>NUCLEOTIDE SEQUENCE</scope>
    <source>
        <strain evidence="3">CBS 183.55</strain>
    </source>
</reference>
<dbReference type="RefSeq" id="XP_033444589.1">
    <property type="nucleotide sequence ID" value="XM_033588913.1"/>
</dbReference>
<dbReference type="GeneID" id="54346560"/>
<gene>
    <name evidence="3" type="ORF">M421DRAFT_280261</name>
</gene>
<dbReference type="EMBL" id="ML978994">
    <property type="protein sequence ID" value="KAF1924336.1"/>
    <property type="molecule type" value="Genomic_DNA"/>
</dbReference>
<proteinExistence type="predicted"/>